<dbReference type="OrthoDB" id="1933992at2759"/>
<sequence>MKKASSGKLSCEQVLKYASQYKRYMSLYASLLKSDVSRMVVDGNKEIEEIDHGLNIEVILKWRSGQSTKDESEPRHFSEEDWEQLNKIIGYKEGDSEQLLTTQDRGNILHTFLEVLLNYPVKVWIACWGSYLLLSPNGLLAESATMNDSLVGIFSYKRFDAQVDWSLVPKASSCYMINDPVSPTIAVETAAAVQMTIDGVKRTAQQMSTEH</sequence>
<gene>
    <name evidence="1" type="ORF">NE237_028371</name>
</gene>
<dbReference type="PANTHER" id="PTHR16166">
    <property type="entry name" value="VACUOLAR PROTEIN SORTING-ASSOCIATED PROTEIN VPS13"/>
    <property type="match status" value="1"/>
</dbReference>
<dbReference type="GO" id="GO:0045053">
    <property type="term" value="P:protein retention in Golgi apparatus"/>
    <property type="evidence" value="ECO:0007669"/>
    <property type="project" value="TreeGrafter"/>
</dbReference>
<reference evidence="1" key="1">
    <citation type="journal article" date="2023" name="Plant J.">
        <title>The genome of the king protea, Protea cynaroides.</title>
        <authorList>
            <person name="Chang J."/>
            <person name="Duong T.A."/>
            <person name="Schoeman C."/>
            <person name="Ma X."/>
            <person name="Roodt D."/>
            <person name="Barker N."/>
            <person name="Li Z."/>
            <person name="Van de Peer Y."/>
            <person name="Mizrachi E."/>
        </authorList>
    </citation>
    <scope>NUCLEOTIDE SEQUENCE</scope>
    <source>
        <tissue evidence="1">Young leaves</tissue>
    </source>
</reference>
<accession>A0A9Q0GQ85</accession>
<dbReference type="PANTHER" id="PTHR16166:SF137">
    <property type="entry name" value="PLECKSTRIN HOMOLOGY (PH) DOMAIN-CONTAINING PROTEIN"/>
    <property type="match status" value="1"/>
</dbReference>
<evidence type="ECO:0000313" key="2">
    <source>
        <dbReference type="Proteomes" id="UP001141806"/>
    </source>
</evidence>
<dbReference type="GO" id="GO:0006623">
    <property type="term" value="P:protein targeting to vacuole"/>
    <property type="evidence" value="ECO:0007669"/>
    <property type="project" value="TreeGrafter"/>
</dbReference>
<dbReference type="AlphaFoldDB" id="A0A9Q0GQ85"/>
<evidence type="ECO:0000313" key="1">
    <source>
        <dbReference type="EMBL" id="KAJ4951539.1"/>
    </source>
</evidence>
<dbReference type="InterPro" id="IPR026847">
    <property type="entry name" value="VPS13"/>
</dbReference>
<organism evidence="1 2">
    <name type="scientific">Protea cynaroides</name>
    <dbReference type="NCBI Taxonomy" id="273540"/>
    <lineage>
        <taxon>Eukaryota</taxon>
        <taxon>Viridiplantae</taxon>
        <taxon>Streptophyta</taxon>
        <taxon>Embryophyta</taxon>
        <taxon>Tracheophyta</taxon>
        <taxon>Spermatophyta</taxon>
        <taxon>Magnoliopsida</taxon>
        <taxon>Proteales</taxon>
        <taxon>Proteaceae</taxon>
        <taxon>Protea</taxon>
    </lineage>
</organism>
<comment type="caution">
    <text evidence="1">The sequence shown here is derived from an EMBL/GenBank/DDBJ whole genome shotgun (WGS) entry which is preliminary data.</text>
</comment>
<name>A0A9Q0GQ85_9MAGN</name>
<dbReference type="Proteomes" id="UP001141806">
    <property type="component" value="Unassembled WGS sequence"/>
</dbReference>
<proteinExistence type="predicted"/>
<protein>
    <submittedName>
        <fullName evidence="1">Uncharacterized protein</fullName>
    </submittedName>
</protein>
<keyword evidence="2" id="KW-1185">Reference proteome</keyword>
<dbReference type="EMBL" id="JAMYWD010000012">
    <property type="protein sequence ID" value="KAJ4951539.1"/>
    <property type="molecule type" value="Genomic_DNA"/>
</dbReference>